<feature type="transmembrane region" description="Helical" evidence="2">
    <location>
        <begin position="436"/>
        <end position="454"/>
    </location>
</feature>
<feature type="transmembrane region" description="Helical" evidence="2">
    <location>
        <begin position="619"/>
        <end position="639"/>
    </location>
</feature>
<sequence length="1007" mass="109465">MLAEMFQLFGTIGIKAEGAYKDLQQFEDRVQQTANGMHDKFQKAGESISHVGNKMKDVGTNMTAGVSLPLAGIGAAAAKVASDFDASQRNIQSSLGLTEKGAENLGKIAKETWKDGFGQSIEEVDQSLIKVYQNMKEVPHEELEEATKSAMTLGKTFDSDINEVTRGAGQLMNQFGISSKEAFDLFAAGGQEGLNYSNEMFDNVSEYAPLYKQAGFSANEMFTIMANGTRDGSYNLDYINDLVKEFGIRVQDGSKGVANAFAEMSPETQKVWDNFNKGKGTSADVFNAVLGDLGKMDDKVKANQLGVAVFGTKWEDMGAQAVLGLNDANGALGDVEGTMGKMQKTQQEAFGVRWQKLMRTTMASLEPVGQAIIDIAEVALPPIIKAVELAAKAFSSIPKPIQIGIVAILGMVAVLGPLIAMMGFMTSGVGAFVGSFRFLVPVLSKVPLLFTGILKLGPRLIGMFGMIGRAVAFLGSTAFAGLLKVGPKLIGMFGTIGKALAILGRSAMTLLMNPWTIAILAVIGLVYLIYKNWDSVVKYTKQAVKWIGDACSKGWDATVKGAKSAWNGLSKFFHGFWEGTKKVFHASVSFIGKMLEAAWRGIAAVIKFYINFWKKAFELGWIAIKFIFNAALNILKSVVKFALEVIKNVISFYIKAYQTIFRVGWNIIKTIFTTVLNFLKSFIRAAFEFIKNVISTAMNIIKTIISAAWNFIKTVFVTVLNFIKTTVQNAFNFIKNIIINVMTFLKNFIQAAWNFIKDTIIAAVRAFVNFVVDNFNRLKNTIFSVVRAIKDFIVSSFSAIKKAITGAFTGIVDIVKDVFSKVGSIVKNVAKEAVSWGKDIIAGIGEGMAGMAGWLVKKAKGVVSGIPKAVLKFFGIRSPSRLMMEYGGYITEGLGVGMEQMIPAVDKASELLNKAVVPPKPMKLVTDVSTQIGQMGARSADLIGKTAHPFAGQTHVEKKTNKGVTIQNATFKVDVEKLQSADDFVKMRKLLQNVVADDLMGMAVRNV</sequence>
<evidence type="ECO:0000259" key="3">
    <source>
        <dbReference type="Pfam" id="PF10145"/>
    </source>
</evidence>
<gene>
    <name evidence="4" type="ORF">B4082_3212</name>
</gene>
<dbReference type="PATRIC" id="fig|1396.539.peg.2182"/>
<keyword evidence="2" id="KW-1133">Transmembrane helix</keyword>
<evidence type="ECO:0000313" key="4">
    <source>
        <dbReference type="EMBL" id="KZD33144.1"/>
    </source>
</evidence>
<dbReference type="EMBL" id="LJKA01000047">
    <property type="protein sequence ID" value="KZD33144.1"/>
    <property type="molecule type" value="Genomic_DNA"/>
</dbReference>
<dbReference type="InterPro" id="IPR010090">
    <property type="entry name" value="Phage_tape_meas"/>
</dbReference>
<dbReference type="Pfam" id="PF10145">
    <property type="entry name" value="PhageMin_Tail"/>
    <property type="match status" value="1"/>
</dbReference>
<dbReference type="Gene3D" id="1.20.120.20">
    <property type="entry name" value="Apolipoprotein"/>
    <property type="match status" value="1"/>
</dbReference>
<organism evidence="4 5">
    <name type="scientific">Bacillus cereus</name>
    <dbReference type="NCBI Taxonomy" id="1396"/>
    <lineage>
        <taxon>Bacteria</taxon>
        <taxon>Bacillati</taxon>
        <taxon>Bacillota</taxon>
        <taxon>Bacilli</taxon>
        <taxon>Bacillales</taxon>
        <taxon>Bacillaceae</taxon>
        <taxon>Bacillus</taxon>
        <taxon>Bacillus cereus group</taxon>
    </lineage>
</organism>
<dbReference type="PANTHER" id="PTHR37813:SF1">
    <property type="entry name" value="FELS-2 PROPHAGE PROTEIN"/>
    <property type="match status" value="1"/>
</dbReference>
<dbReference type="Proteomes" id="UP000076501">
    <property type="component" value="Unassembled WGS sequence"/>
</dbReference>
<dbReference type="AlphaFoldDB" id="A0A164EL85"/>
<evidence type="ECO:0000256" key="2">
    <source>
        <dbReference type="SAM" id="Phobius"/>
    </source>
</evidence>
<feature type="transmembrane region" description="Helical" evidence="2">
    <location>
        <begin position="403"/>
        <end position="424"/>
    </location>
</feature>
<feature type="domain" description="Phage tail tape measure protein" evidence="3">
    <location>
        <begin position="116"/>
        <end position="311"/>
    </location>
</feature>
<name>A0A164EL85_BACCE</name>
<keyword evidence="2" id="KW-0812">Transmembrane</keyword>
<reference evidence="4 5" key="1">
    <citation type="submission" date="2015-09" db="EMBL/GenBank/DDBJ databases">
        <title>Bacillus cereus food isolates.</title>
        <authorList>
            <person name="Boekhorst J."/>
        </authorList>
    </citation>
    <scope>NUCLEOTIDE SEQUENCE [LARGE SCALE GENOMIC DNA]</scope>
    <source>
        <strain evidence="4 5">B4082</strain>
    </source>
</reference>
<evidence type="ECO:0000256" key="1">
    <source>
        <dbReference type="ARBA" id="ARBA00022612"/>
    </source>
</evidence>
<dbReference type="PANTHER" id="PTHR37813">
    <property type="entry name" value="FELS-2 PROPHAGE PROTEIN"/>
    <property type="match status" value="1"/>
</dbReference>
<feature type="transmembrane region" description="Helical" evidence="2">
    <location>
        <begin position="514"/>
        <end position="530"/>
    </location>
</feature>
<feature type="transmembrane region" description="Helical" evidence="2">
    <location>
        <begin position="460"/>
        <end position="482"/>
    </location>
</feature>
<evidence type="ECO:0000313" key="5">
    <source>
        <dbReference type="Proteomes" id="UP000076501"/>
    </source>
</evidence>
<protein>
    <recommendedName>
        <fullName evidence="3">Phage tail tape measure protein domain-containing protein</fullName>
    </recommendedName>
</protein>
<proteinExistence type="predicted"/>
<feature type="transmembrane region" description="Helical" evidence="2">
    <location>
        <begin position="659"/>
        <end position="679"/>
    </location>
</feature>
<comment type="caution">
    <text evidence="4">The sequence shown here is derived from an EMBL/GenBank/DDBJ whole genome shotgun (WGS) entry which is preliminary data.</text>
</comment>
<dbReference type="SUPFAM" id="SSF48371">
    <property type="entry name" value="ARM repeat"/>
    <property type="match status" value="1"/>
</dbReference>
<keyword evidence="1" id="KW-1188">Viral release from host cell</keyword>
<dbReference type="RefSeq" id="WP_063223238.1">
    <property type="nucleotide sequence ID" value="NZ_LJKA01000047.1"/>
</dbReference>
<dbReference type="InterPro" id="IPR016024">
    <property type="entry name" value="ARM-type_fold"/>
</dbReference>
<keyword evidence="2" id="KW-0472">Membrane</keyword>
<accession>A0A164EL85</accession>